<dbReference type="InterPro" id="IPR009097">
    <property type="entry name" value="Cyclic_Pdiesterase"/>
</dbReference>
<reference evidence="2 3" key="1">
    <citation type="submission" date="2019-07" db="EMBL/GenBank/DDBJ databases">
        <title>Luteimonas sp. YD-1 nov., isolated from acidic soil.</title>
        <authorList>
            <person name="Zhou J."/>
        </authorList>
    </citation>
    <scope>NUCLEOTIDE SEQUENCE [LARGE SCALE GENOMIC DNA]</scope>
    <source>
        <strain evidence="2 3">YD-1</strain>
    </source>
</reference>
<dbReference type="GO" id="GO:0008664">
    <property type="term" value="F:RNA 2',3'-cyclic 3'-phosphodiesterase activity"/>
    <property type="evidence" value="ECO:0007669"/>
    <property type="project" value="InterPro"/>
</dbReference>
<keyword evidence="1" id="KW-0378">Hydrolase</keyword>
<organism evidence="2 3">
    <name type="scientific">Luteimonas wenzhouensis</name>
    <dbReference type="NCBI Taxonomy" id="2599615"/>
    <lineage>
        <taxon>Bacteria</taxon>
        <taxon>Pseudomonadati</taxon>
        <taxon>Pseudomonadota</taxon>
        <taxon>Gammaproteobacteria</taxon>
        <taxon>Lysobacterales</taxon>
        <taxon>Lysobacteraceae</taxon>
        <taxon>Luteimonas</taxon>
    </lineage>
</organism>
<comment type="caution">
    <text evidence="2">The sequence shown here is derived from an EMBL/GenBank/DDBJ whole genome shotgun (WGS) entry which is preliminary data.</text>
</comment>
<dbReference type="AlphaFoldDB" id="A0A5C5U7I9"/>
<protein>
    <recommendedName>
        <fullName evidence="4">RNA 2',3'-cyclic phosphodiesterase</fullName>
    </recommendedName>
</protein>
<dbReference type="Gene3D" id="3.90.1140.10">
    <property type="entry name" value="Cyclic phosphodiesterase"/>
    <property type="match status" value="1"/>
</dbReference>
<evidence type="ECO:0000313" key="2">
    <source>
        <dbReference type="EMBL" id="TWT21876.1"/>
    </source>
</evidence>
<dbReference type="OrthoDB" id="9793819at2"/>
<evidence type="ECO:0000313" key="3">
    <source>
        <dbReference type="Proteomes" id="UP000315949"/>
    </source>
</evidence>
<gene>
    <name evidence="2" type="ORF">FQY79_01755</name>
</gene>
<dbReference type="RefSeq" id="WP_146310172.1">
    <property type="nucleotide sequence ID" value="NZ_VOHE01000001.1"/>
</dbReference>
<proteinExistence type="predicted"/>
<dbReference type="PANTHER" id="PTHR35561:SF1">
    <property type="entry name" value="RNA 2',3'-CYCLIC PHOSPHODIESTERASE"/>
    <property type="match status" value="1"/>
</dbReference>
<dbReference type="PANTHER" id="PTHR35561">
    <property type="entry name" value="RNA 2',3'-CYCLIC PHOSPHODIESTERASE"/>
    <property type="match status" value="1"/>
</dbReference>
<accession>A0A5C5U7I9</accession>
<dbReference type="InterPro" id="IPR004175">
    <property type="entry name" value="RNA_CPDase"/>
</dbReference>
<dbReference type="EMBL" id="VOHE01000001">
    <property type="protein sequence ID" value="TWT21876.1"/>
    <property type="molecule type" value="Genomic_DNA"/>
</dbReference>
<evidence type="ECO:0008006" key="4">
    <source>
        <dbReference type="Google" id="ProtNLM"/>
    </source>
</evidence>
<evidence type="ECO:0000256" key="1">
    <source>
        <dbReference type="ARBA" id="ARBA00022801"/>
    </source>
</evidence>
<dbReference type="Pfam" id="PF13563">
    <property type="entry name" value="2_5_RNA_ligase2"/>
    <property type="match status" value="1"/>
</dbReference>
<sequence>MSRALFPGWRPDAAGREQLAAILARLRAAWPAGAPPLRPRRPDQWHATLCFLGHDMAHVVTPALLDALADVAARVAPHALEIGRLDYWPRPGVVVALPRNPAPLQTLCDAVDAAVRACGVAAAQATTRPHITLAHTDRGLAATPWLAGVDCRSAPLRVDDFELLVNPGGRYEPLGRWRLSGGAGGS</sequence>
<name>A0A5C5U7I9_9GAMM</name>
<dbReference type="GO" id="GO:0004113">
    <property type="term" value="F:2',3'-cyclic-nucleotide 3'-phosphodiesterase activity"/>
    <property type="evidence" value="ECO:0007669"/>
    <property type="project" value="InterPro"/>
</dbReference>
<dbReference type="SUPFAM" id="SSF55144">
    <property type="entry name" value="LigT-like"/>
    <property type="match status" value="1"/>
</dbReference>
<keyword evidence="3" id="KW-1185">Reference proteome</keyword>
<dbReference type="Proteomes" id="UP000315949">
    <property type="component" value="Unassembled WGS sequence"/>
</dbReference>